<evidence type="ECO:0000259" key="2">
    <source>
        <dbReference type="Pfam" id="PF10412"/>
    </source>
</evidence>
<dbReference type="Pfam" id="PF23477">
    <property type="entry name" value="zf_Tbcl_2"/>
    <property type="match status" value="1"/>
</dbReference>
<dbReference type="InterPro" id="IPR026363">
    <property type="entry name" value="CxxC-x17-CxxC_dom"/>
</dbReference>
<dbReference type="EMBL" id="MHSR01000008">
    <property type="protein sequence ID" value="OHA47048.1"/>
    <property type="molecule type" value="Genomic_DNA"/>
</dbReference>
<reference evidence="4 5" key="1">
    <citation type="journal article" date="2016" name="Nat. Commun.">
        <title>Thousands of microbial genomes shed light on interconnected biogeochemical processes in an aquifer system.</title>
        <authorList>
            <person name="Anantharaman K."/>
            <person name="Brown C.T."/>
            <person name="Hug L.A."/>
            <person name="Sharon I."/>
            <person name="Castelle C.J."/>
            <person name="Probst A.J."/>
            <person name="Thomas B.C."/>
            <person name="Singh A."/>
            <person name="Wilkins M.J."/>
            <person name="Karaoz U."/>
            <person name="Brodie E.L."/>
            <person name="Williams K.H."/>
            <person name="Hubbard S.S."/>
            <person name="Banfield J.F."/>
        </authorList>
    </citation>
    <scope>NUCLEOTIDE SEQUENCE [LARGE SCALE GENOMIC DNA]</scope>
</reference>
<comment type="caution">
    <text evidence="4">The sequence shown here is derived from an EMBL/GenBank/DDBJ whole genome shotgun (WGS) entry which is preliminary data.</text>
</comment>
<dbReference type="CDD" id="cd01127">
    <property type="entry name" value="TrwB_TraG_TraD_VirD4"/>
    <property type="match status" value="1"/>
</dbReference>
<evidence type="ECO:0000313" key="5">
    <source>
        <dbReference type="Proteomes" id="UP000178869"/>
    </source>
</evidence>
<feature type="compositionally biased region" description="Basic and acidic residues" evidence="1">
    <location>
        <begin position="507"/>
        <end position="517"/>
    </location>
</feature>
<feature type="compositionally biased region" description="Basic and acidic residues" evidence="1">
    <location>
        <begin position="449"/>
        <end position="460"/>
    </location>
</feature>
<gene>
    <name evidence="4" type="ORF">A2828_03700</name>
</gene>
<accession>A0A1G2PFD9</accession>
<evidence type="ECO:0000256" key="1">
    <source>
        <dbReference type="SAM" id="MobiDB-lite"/>
    </source>
</evidence>
<feature type="domain" description="CxxC-x17-CxxC" evidence="3">
    <location>
        <begin position="467"/>
        <end position="496"/>
    </location>
</feature>
<protein>
    <submittedName>
        <fullName evidence="4">Uncharacterized protein</fullName>
    </submittedName>
</protein>
<dbReference type="Proteomes" id="UP000178869">
    <property type="component" value="Unassembled WGS sequence"/>
</dbReference>
<dbReference type="SUPFAM" id="SSF52540">
    <property type="entry name" value="P-loop containing nucleoside triphosphate hydrolases"/>
    <property type="match status" value="1"/>
</dbReference>
<feature type="region of interest" description="Disordered" evidence="1">
    <location>
        <begin position="433"/>
        <end position="460"/>
    </location>
</feature>
<name>A0A1G2PFD9_9BACT</name>
<dbReference type="AlphaFoldDB" id="A0A1G2PFD9"/>
<dbReference type="InterPro" id="IPR051162">
    <property type="entry name" value="T4SS_component"/>
</dbReference>
<proteinExistence type="predicted"/>
<organism evidence="4 5">
    <name type="scientific">Candidatus Terrybacteria bacterium RIFCSPHIGHO2_01_FULL_43_35</name>
    <dbReference type="NCBI Taxonomy" id="1802361"/>
    <lineage>
        <taxon>Bacteria</taxon>
        <taxon>Candidatus Terryibacteriota</taxon>
    </lineage>
</organism>
<sequence length="598" mass="67540">MEEIVPFAETDYRSQKIKFGIKIDDRRRHMYVIGKTGMGKTTLLENMAIADIQAGRGVAIVDPHGEFAEKMISFVPKERVDDVIYFDPGDQDFPIAFNAIEHVDPKYRHLVADGLVGVFQKLWAETWGPRLEYVLRNAILALMEYPDSTLLGIMRILVDKDYRKVVVANIKDPVVKSFWNDEYSRYPDKFQAEAIAPIQNKVGQFLTSPLIRNIVGQTKTAIDLRDVMDNQRILILNLSKGKVGEASSRLLGAMMITKLQLAAMSRIDTPEEDRKDFYLYVDEFQNFATTSFINILSEARKYRLNLILAHQYIEQLDETVTAAVFGNIGTLAIFRVGAADAEALETEFAPNFTPEDLVNLGKYRIYLKLMIDGLASKPFSALTLQPIPRPKENYREEIIQRTRERFGTPREQVEKDIISWAGHLPTIGDQMAVESDKAEGKQESSQTDDDNKKFSRKSDKDDANKISANCWICGRETKVPFEPDGVRPIYCKNCLADIRAGKREPIKVKAIKNDESPKGPGSSKPAYRSPVPPPLPRRMGEVVTKKQLVAPISLSALAPKNNSSDSNSKERKPPDIEGLRELLHGVMREEDSDKNETK</sequence>
<feature type="domain" description="Type IV secretion system coupling protein TraD DNA-binding" evidence="2">
    <location>
        <begin position="22"/>
        <end position="337"/>
    </location>
</feature>
<dbReference type="PANTHER" id="PTHR30121:SF11">
    <property type="entry name" value="AAA+ ATPASE DOMAIN-CONTAINING PROTEIN"/>
    <property type="match status" value="1"/>
</dbReference>
<evidence type="ECO:0000313" key="4">
    <source>
        <dbReference type="EMBL" id="OHA47048.1"/>
    </source>
</evidence>
<feature type="region of interest" description="Disordered" evidence="1">
    <location>
        <begin position="553"/>
        <end position="598"/>
    </location>
</feature>
<dbReference type="NCBIfam" id="TIGR04272">
    <property type="entry name" value="cxxc_cxxc_Mbark"/>
    <property type="match status" value="1"/>
</dbReference>
<feature type="region of interest" description="Disordered" evidence="1">
    <location>
        <begin position="507"/>
        <end position="541"/>
    </location>
</feature>
<dbReference type="InterPro" id="IPR019476">
    <property type="entry name" value="T4SS_TraD_DNA-bd"/>
</dbReference>
<dbReference type="Pfam" id="PF10412">
    <property type="entry name" value="TrwB_AAD_bind"/>
    <property type="match status" value="1"/>
</dbReference>
<feature type="compositionally biased region" description="Basic and acidic residues" evidence="1">
    <location>
        <begin position="567"/>
        <end position="598"/>
    </location>
</feature>
<evidence type="ECO:0000259" key="3">
    <source>
        <dbReference type="Pfam" id="PF23477"/>
    </source>
</evidence>
<dbReference type="InterPro" id="IPR027417">
    <property type="entry name" value="P-loop_NTPase"/>
</dbReference>
<dbReference type="Gene3D" id="3.40.50.300">
    <property type="entry name" value="P-loop containing nucleotide triphosphate hydrolases"/>
    <property type="match status" value="2"/>
</dbReference>
<dbReference type="PANTHER" id="PTHR30121">
    <property type="entry name" value="UNCHARACTERIZED PROTEIN YJGR-RELATED"/>
    <property type="match status" value="1"/>
</dbReference>